<evidence type="ECO:0000313" key="11">
    <source>
        <dbReference type="EMBL" id="CAH0374800.1"/>
    </source>
</evidence>
<evidence type="ECO:0000256" key="6">
    <source>
        <dbReference type="ARBA" id="ARBA00023212"/>
    </source>
</evidence>
<dbReference type="GO" id="GO:0008017">
    <property type="term" value="F:microtubule binding"/>
    <property type="evidence" value="ECO:0007669"/>
    <property type="project" value="TreeGrafter"/>
</dbReference>
<name>A0A8J2X1H0_9STRA</name>
<dbReference type="PANTHER" id="PTHR16056:SF16">
    <property type="entry name" value="REGULATOR OF MICROTUBULE DYNAMICS PROTEIN 1"/>
    <property type="match status" value="1"/>
</dbReference>
<dbReference type="OrthoDB" id="69711at2759"/>
<protein>
    <recommendedName>
        <fullName evidence="7">Regulator of microtubule dynamics protein 1</fullName>
    </recommendedName>
    <alternativeName>
        <fullName evidence="8">Protein FAM82B</fullName>
    </alternativeName>
</protein>
<evidence type="ECO:0000256" key="9">
    <source>
        <dbReference type="SAM" id="MobiDB-lite"/>
    </source>
</evidence>
<sequence length="322" mass="35099">MRICAILIAHVATTHALHAVTVTPRRHGVVCHGKKTNALLGALRRVPLVKRVVPQKKHAPRTPPPPETSVEAAPEIAELIDAEADEAAKVLEAVVQQVVERGVAVPYETVEKPEEPKPEPAPEESQIERFDRLHASPLDRTDELLKGLRDASRDSNAVDVDVEWRYARACLDAANALPEKDPKREGLTFEGLRAAERAAALAPDNGLAQKWLGVMLGSVGDFQTTKEKIQNSYKVREALDAAYKLRPDDATVALALGQWCLKVAGVSFVERGLARAIFGGSPPESTYAEALKFFRKAQELKPASKTKALIKLVEGKMRNGGK</sequence>
<evidence type="ECO:0000256" key="5">
    <source>
        <dbReference type="ARBA" id="ARBA00022803"/>
    </source>
</evidence>
<dbReference type="AlphaFoldDB" id="A0A8J2X1H0"/>
<keyword evidence="5" id="KW-0802">TPR repeat</keyword>
<feature type="chain" id="PRO_5035291395" description="Regulator of microtubule dynamics protein 1" evidence="10">
    <location>
        <begin position="17"/>
        <end position="322"/>
    </location>
</feature>
<comment type="subcellular location">
    <subcellularLocation>
        <location evidence="1">Cytoplasm</location>
        <location evidence="1">Cytoskeleton</location>
    </subcellularLocation>
</comment>
<reference evidence="11" key="1">
    <citation type="submission" date="2021-11" db="EMBL/GenBank/DDBJ databases">
        <authorList>
            <consortium name="Genoscope - CEA"/>
            <person name="William W."/>
        </authorList>
    </citation>
    <scope>NUCLEOTIDE SEQUENCE</scope>
</reference>
<evidence type="ECO:0000256" key="1">
    <source>
        <dbReference type="ARBA" id="ARBA00004245"/>
    </source>
</evidence>
<keyword evidence="4" id="KW-0677">Repeat</keyword>
<keyword evidence="6" id="KW-0206">Cytoskeleton</keyword>
<comment type="caution">
    <text evidence="11">The sequence shown here is derived from an EMBL/GenBank/DDBJ whole genome shotgun (WGS) entry which is preliminary data.</text>
</comment>
<dbReference type="EMBL" id="CAKKNE010000004">
    <property type="protein sequence ID" value="CAH0374800.1"/>
    <property type="molecule type" value="Genomic_DNA"/>
</dbReference>
<dbReference type="PANTHER" id="PTHR16056">
    <property type="entry name" value="REGULATOR OF MICROTUBULE DYNAMICS PROTEIN"/>
    <property type="match status" value="1"/>
</dbReference>
<feature type="signal peptide" evidence="10">
    <location>
        <begin position="1"/>
        <end position="16"/>
    </location>
</feature>
<evidence type="ECO:0000256" key="8">
    <source>
        <dbReference type="ARBA" id="ARBA00041958"/>
    </source>
</evidence>
<evidence type="ECO:0000256" key="2">
    <source>
        <dbReference type="ARBA" id="ARBA00011375"/>
    </source>
</evidence>
<evidence type="ECO:0000256" key="4">
    <source>
        <dbReference type="ARBA" id="ARBA00022737"/>
    </source>
</evidence>
<keyword evidence="12" id="KW-1185">Reference proteome</keyword>
<dbReference type="Proteomes" id="UP000789595">
    <property type="component" value="Unassembled WGS sequence"/>
</dbReference>
<gene>
    <name evidence="11" type="ORF">PECAL_4P21030</name>
</gene>
<dbReference type="GO" id="GO:0005876">
    <property type="term" value="C:spindle microtubule"/>
    <property type="evidence" value="ECO:0007669"/>
    <property type="project" value="TreeGrafter"/>
</dbReference>
<dbReference type="GO" id="GO:0005737">
    <property type="term" value="C:cytoplasm"/>
    <property type="evidence" value="ECO:0007669"/>
    <property type="project" value="TreeGrafter"/>
</dbReference>
<dbReference type="GO" id="GO:0097431">
    <property type="term" value="C:mitotic spindle pole"/>
    <property type="evidence" value="ECO:0007669"/>
    <property type="project" value="TreeGrafter"/>
</dbReference>
<feature type="region of interest" description="Disordered" evidence="9">
    <location>
        <begin position="109"/>
        <end position="134"/>
    </location>
</feature>
<comment type="subunit">
    <text evidence="2">Interacts with microtubules.</text>
</comment>
<keyword evidence="3" id="KW-0963">Cytoplasm</keyword>
<dbReference type="SUPFAM" id="SSF48452">
    <property type="entry name" value="TPR-like"/>
    <property type="match status" value="1"/>
</dbReference>
<evidence type="ECO:0000256" key="7">
    <source>
        <dbReference type="ARBA" id="ARBA00039966"/>
    </source>
</evidence>
<dbReference type="Pfam" id="PF21033">
    <property type="entry name" value="RMD1-3"/>
    <property type="match status" value="1"/>
</dbReference>
<evidence type="ECO:0000256" key="10">
    <source>
        <dbReference type="SAM" id="SignalP"/>
    </source>
</evidence>
<evidence type="ECO:0000313" key="12">
    <source>
        <dbReference type="Proteomes" id="UP000789595"/>
    </source>
</evidence>
<dbReference type="InterPro" id="IPR011990">
    <property type="entry name" value="TPR-like_helical_dom_sf"/>
</dbReference>
<dbReference type="InterPro" id="IPR049039">
    <property type="entry name" value="RMD1-3_a_helical_rpt"/>
</dbReference>
<keyword evidence="10" id="KW-0732">Signal</keyword>
<evidence type="ECO:0000256" key="3">
    <source>
        <dbReference type="ARBA" id="ARBA00022490"/>
    </source>
</evidence>
<organism evidence="11 12">
    <name type="scientific">Pelagomonas calceolata</name>
    <dbReference type="NCBI Taxonomy" id="35677"/>
    <lineage>
        <taxon>Eukaryota</taxon>
        <taxon>Sar</taxon>
        <taxon>Stramenopiles</taxon>
        <taxon>Ochrophyta</taxon>
        <taxon>Pelagophyceae</taxon>
        <taxon>Pelagomonadales</taxon>
        <taxon>Pelagomonadaceae</taxon>
        <taxon>Pelagomonas</taxon>
    </lineage>
</organism>
<accession>A0A8J2X1H0</accession>
<dbReference type="Gene3D" id="1.25.40.10">
    <property type="entry name" value="Tetratricopeptide repeat domain"/>
    <property type="match status" value="1"/>
</dbReference>
<proteinExistence type="predicted"/>